<reference evidence="1 2" key="1">
    <citation type="submission" date="2015-06" db="EMBL/GenBank/DDBJ databases">
        <title>Lineage-specific patterns of genome deterioration in obligate symbionts.</title>
        <authorList>
            <person name="Bennett G.M."/>
            <person name="McCutcheon J.P."/>
            <person name="McDonald B.R."/>
            <person name="Moran N.A."/>
        </authorList>
    </citation>
    <scope>NUCLEOTIDE SEQUENCE [LARGE SCALE GENOMIC DNA]</scope>
    <source>
        <strain evidence="1 2">B-GSS</strain>
    </source>
</reference>
<evidence type="ECO:0000313" key="1">
    <source>
        <dbReference type="EMBL" id="AKZ66023.1"/>
    </source>
</evidence>
<dbReference type="KEGG" id="bcig:AB162_437"/>
<dbReference type="PANTHER" id="PTHR37526">
    <property type="entry name" value="PROTEIN TUSB"/>
    <property type="match status" value="1"/>
</dbReference>
<dbReference type="InterPro" id="IPR007215">
    <property type="entry name" value="Sulphur_relay_TusB/DsrH"/>
</dbReference>
<dbReference type="OrthoDB" id="9795117at2"/>
<dbReference type="NCBIfam" id="TIGR03011">
    <property type="entry name" value="sulf_tusB_dsrH"/>
    <property type="match status" value="1"/>
</dbReference>
<dbReference type="Gene3D" id="3.40.1260.10">
    <property type="entry name" value="DsrEFH-like"/>
    <property type="match status" value="1"/>
</dbReference>
<proteinExistence type="predicted"/>
<dbReference type="AlphaFoldDB" id="A0A0K2BLW5"/>
<dbReference type="Pfam" id="PF04077">
    <property type="entry name" value="DsrH"/>
    <property type="match status" value="1"/>
</dbReference>
<evidence type="ECO:0000313" key="2">
    <source>
        <dbReference type="Proteomes" id="UP000056466"/>
    </source>
</evidence>
<accession>A0A0K2BLW5</accession>
<protein>
    <submittedName>
        <fullName evidence="1">tRNA 5-methylaminomethyl-2-thiouridine synthase</fullName>
    </submittedName>
</protein>
<dbReference type="Proteomes" id="UP000056466">
    <property type="component" value="Chromosome"/>
</dbReference>
<dbReference type="PANTHER" id="PTHR37526:SF1">
    <property type="entry name" value="PROTEIN TUSB"/>
    <property type="match status" value="1"/>
</dbReference>
<keyword evidence="2" id="KW-1185">Reference proteome</keyword>
<dbReference type="GO" id="GO:0002143">
    <property type="term" value="P:tRNA wobble position uridine thiolation"/>
    <property type="evidence" value="ECO:0007669"/>
    <property type="project" value="InterPro"/>
</dbReference>
<dbReference type="SUPFAM" id="SSF75169">
    <property type="entry name" value="DsrEFH-like"/>
    <property type="match status" value="1"/>
</dbReference>
<dbReference type="GO" id="GO:1990228">
    <property type="term" value="C:sulfurtransferase complex"/>
    <property type="evidence" value="ECO:0007669"/>
    <property type="project" value="TreeGrafter"/>
</dbReference>
<dbReference type="RefSeq" id="WP_053097079.1">
    <property type="nucleotide sequence ID" value="NZ_CP011787.1"/>
</dbReference>
<sequence>MLVTISHSPYLCDLAALIRSSVTPKDVIVLWADGVIAGLNNSQALYMMLQATPLVIYALNNDIIARGLSAYISNKIVKISYTELVIITEKYPQQIAW</sequence>
<organism evidence="1 2">
    <name type="scientific">Candidatus Palibaumannia cicadellinicola</name>
    <dbReference type="NCBI Taxonomy" id="186490"/>
    <lineage>
        <taxon>Bacteria</taxon>
        <taxon>Pseudomonadati</taxon>
        <taxon>Pseudomonadota</taxon>
        <taxon>Gammaproteobacteria</taxon>
        <taxon>Candidatus Palibaumannia</taxon>
    </lineage>
</organism>
<gene>
    <name evidence="1" type="primary">tusB</name>
    <name evidence="1" type="ORF">AB162_437</name>
</gene>
<name>A0A0K2BLW5_9GAMM</name>
<dbReference type="EMBL" id="CP011787">
    <property type="protein sequence ID" value="AKZ66023.1"/>
    <property type="molecule type" value="Genomic_DNA"/>
</dbReference>
<dbReference type="InterPro" id="IPR027396">
    <property type="entry name" value="DsrEFH-like"/>
</dbReference>